<feature type="compositionally biased region" description="Low complexity" evidence="6">
    <location>
        <begin position="243"/>
        <end position="252"/>
    </location>
</feature>
<evidence type="ECO:0000256" key="5">
    <source>
        <dbReference type="ARBA" id="ARBA00023242"/>
    </source>
</evidence>
<dbReference type="EMBL" id="JANTQA010000012">
    <property type="protein sequence ID" value="KAJ3449935.1"/>
    <property type="molecule type" value="Genomic_DNA"/>
</dbReference>
<evidence type="ECO:0000256" key="6">
    <source>
        <dbReference type="SAM" id="MobiDB-lite"/>
    </source>
</evidence>
<keyword evidence="3" id="KW-0805">Transcription regulation</keyword>
<sequence>MNQPKHLQNLLSDVEDLRRTVHSIFTSFSESDDLTNEKYTTRKVTKRVNESTNLIETMKKNIEIFSQVKKKPIKNKETTKKEKQSKQKREMIVLGREALDTLNEDLSKYFPFLHSKRQVQPRIPNETILLNTDLSQYYPNNNLQMNQNLQGGSSNLNSNTLSQGQSSMNYGLENEMMNLDFSFGETSTENQEDKKQQKLEQQQQQEQQKLEQQPQSQQQQQQQDQQSQQNSQDLESKSSTPLQNEQQKQQQEGMDGGNSGRMQLQQDEKHYFDPNSLEPSLLKKVEYQIGETFGDLDLIMEEFFTTNKICPYTGIPLAFKFQKILTNVNSQEILSGIVATVGNILSALFWFEPNETELIKVISISILSPKECEAYLKKLPQIHLEKKQEQFEQIAFIQPFLNQGSITSKFMLFKNVNKKINQELGYLRKKKPFKTFLSLLNFVTHYRNLYKKPCSNCGQVLRLVKDRTLLPPLIRILGSPEVYHDSCYYNTRKSFDFNEREGVLIGNY</sequence>
<dbReference type="Pfam" id="PF11571">
    <property type="entry name" value="Med27"/>
    <property type="match status" value="1"/>
</dbReference>
<keyword evidence="5" id="KW-0539">Nucleus</keyword>
<dbReference type="Proteomes" id="UP001146793">
    <property type="component" value="Unassembled WGS sequence"/>
</dbReference>
<name>A0AAV8ADB7_9EUKA</name>
<comment type="similarity">
    <text evidence="2">Belongs to the Mediator complex subunit 27 family.</text>
</comment>
<organism evidence="7 8">
    <name type="scientific">Anaeramoeba flamelloides</name>
    <dbReference type="NCBI Taxonomy" id="1746091"/>
    <lineage>
        <taxon>Eukaryota</taxon>
        <taxon>Metamonada</taxon>
        <taxon>Anaeramoebidae</taxon>
        <taxon>Anaeramoeba</taxon>
    </lineage>
</organism>
<feature type="region of interest" description="Disordered" evidence="6">
    <location>
        <begin position="141"/>
        <end position="167"/>
    </location>
</feature>
<gene>
    <name evidence="7" type="ORF">M0812_06095</name>
</gene>
<dbReference type="GO" id="GO:0016592">
    <property type="term" value="C:mediator complex"/>
    <property type="evidence" value="ECO:0007669"/>
    <property type="project" value="InterPro"/>
</dbReference>
<dbReference type="GO" id="GO:0003713">
    <property type="term" value="F:transcription coactivator activity"/>
    <property type="evidence" value="ECO:0007669"/>
    <property type="project" value="TreeGrafter"/>
</dbReference>
<proteinExistence type="inferred from homology"/>
<comment type="caution">
    <text evidence="7">The sequence shown here is derived from an EMBL/GenBank/DDBJ whole genome shotgun (WGS) entry which is preliminary data.</text>
</comment>
<dbReference type="InterPro" id="IPR021627">
    <property type="entry name" value="Mediator_Med27"/>
</dbReference>
<keyword evidence="4" id="KW-0804">Transcription</keyword>
<evidence type="ECO:0000256" key="1">
    <source>
        <dbReference type="ARBA" id="ARBA00004123"/>
    </source>
</evidence>
<evidence type="ECO:0000256" key="3">
    <source>
        <dbReference type="ARBA" id="ARBA00023015"/>
    </source>
</evidence>
<evidence type="ECO:0000256" key="4">
    <source>
        <dbReference type="ARBA" id="ARBA00023163"/>
    </source>
</evidence>
<evidence type="ECO:0000313" key="8">
    <source>
        <dbReference type="Proteomes" id="UP001146793"/>
    </source>
</evidence>
<feature type="compositionally biased region" description="Low complexity" evidence="6">
    <location>
        <begin position="199"/>
        <end position="233"/>
    </location>
</feature>
<dbReference type="PANTHER" id="PTHR13130">
    <property type="entry name" value="34 KDA TRANSCRIPTIONAL CO-ACTIVATOR-RELATED"/>
    <property type="match status" value="1"/>
</dbReference>
<evidence type="ECO:0000256" key="2">
    <source>
        <dbReference type="ARBA" id="ARBA00008048"/>
    </source>
</evidence>
<feature type="region of interest" description="Disordered" evidence="6">
    <location>
        <begin position="185"/>
        <end position="262"/>
    </location>
</feature>
<dbReference type="AlphaFoldDB" id="A0AAV8ADB7"/>
<protein>
    <submittedName>
        <fullName evidence="7">Mediator of RNA polymerase ii transcription subunit</fullName>
    </submittedName>
</protein>
<dbReference type="PANTHER" id="PTHR13130:SF4">
    <property type="entry name" value="MEDIATOR OF RNA POLYMERASE II TRANSCRIPTION SUBUNIT 27"/>
    <property type="match status" value="1"/>
</dbReference>
<evidence type="ECO:0000313" key="7">
    <source>
        <dbReference type="EMBL" id="KAJ3449935.1"/>
    </source>
</evidence>
<accession>A0AAV8ADB7</accession>
<reference evidence="7" key="1">
    <citation type="submission" date="2022-08" db="EMBL/GenBank/DDBJ databases">
        <title>Novel sulphate-reducing endosymbionts in the free-living metamonad Anaeramoeba.</title>
        <authorList>
            <person name="Jerlstrom-Hultqvist J."/>
            <person name="Cepicka I."/>
            <person name="Gallot-Lavallee L."/>
            <person name="Salas-Leiva D."/>
            <person name="Curtis B.A."/>
            <person name="Zahonova K."/>
            <person name="Pipaliya S."/>
            <person name="Dacks J."/>
            <person name="Roger A.J."/>
        </authorList>
    </citation>
    <scope>NUCLEOTIDE SEQUENCE</scope>
    <source>
        <strain evidence="7">Busselton2</strain>
    </source>
</reference>
<comment type="subcellular location">
    <subcellularLocation>
        <location evidence="1">Nucleus</location>
    </subcellularLocation>
</comment>
<dbReference type="GO" id="GO:0006357">
    <property type="term" value="P:regulation of transcription by RNA polymerase II"/>
    <property type="evidence" value="ECO:0007669"/>
    <property type="project" value="TreeGrafter"/>
</dbReference>